<evidence type="ECO:0000313" key="2">
    <source>
        <dbReference type="EMBL" id="MFD2556313.1"/>
    </source>
</evidence>
<keyword evidence="1" id="KW-0732">Signal</keyword>
<evidence type="ECO:0000256" key="1">
    <source>
        <dbReference type="SAM" id="SignalP"/>
    </source>
</evidence>
<evidence type="ECO:0000313" key="3">
    <source>
        <dbReference type="Proteomes" id="UP001597440"/>
    </source>
</evidence>
<gene>
    <name evidence="2" type="ORF">ACFSQW_18100</name>
</gene>
<organism evidence="2 3">
    <name type="scientific">Sphingobacterium tabacisoli</name>
    <dbReference type="NCBI Taxonomy" id="2044855"/>
    <lineage>
        <taxon>Bacteria</taxon>
        <taxon>Pseudomonadati</taxon>
        <taxon>Bacteroidota</taxon>
        <taxon>Sphingobacteriia</taxon>
        <taxon>Sphingobacteriales</taxon>
        <taxon>Sphingobacteriaceae</taxon>
        <taxon>Sphingobacterium</taxon>
    </lineage>
</organism>
<dbReference type="EMBL" id="JBHULD010000018">
    <property type="protein sequence ID" value="MFD2556313.1"/>
    <property type="molecule type" value="Genomic_DNA"/>
</dbReference>
<accession>A0ABW5L6C1</accession>
<name>A0ABW5L6C1_9SPHI</name>
<reference evidence="3" key="1">
    <citation type="journal article" date="2019" name="Int. J. Syst. Evol. Microbiol.">
        <title>The Global Catalogue of Microorganisms (GCM) 10K type strain sequencing project: providing services to taxonomists for standard genome sequencing and annotation.</title>
        <authorList>
            <consortium name="The Broad Institute Genomics Platform"/>
            <consortium name="The Broad Institute Genome Sequencing Center for Infectious Disease"/>
            <person name="Wu L."/>
            <person name="Ma J."/>
        </authorList>
    </citation>
    <scope>NUCLEOTIDE SEQUENCE [LARGE SCALE GENOMIC DNA]</scope>
    <source>
        <strain evidence="3">KCTC 52298</strain>
    </source>
</reference>
<protein>
    <recommendedName>
        <fullName evidence="4">Lipoprotein</fullName>
    </recommendedName>
</protein>
<dbReference type="PROSITE" id="PS51257">
    <property type="entry name" value="PROKAR_LIPOPROTEIN"/>
    <property type="match status" value="1"/>
</dbReference>
<proteinExistence type="predicted"/>
<dbReference type="Proteomes" id="UP001597440">
    <property type="component" value="Unassembled WGS sequence"/>
</dbReference>
<dbReference type="SUPFAM" id="SSF50969">
    <property type="entry name" value="YVTN repeat-like/Quinoprotein amine dehydrogenase"/>
    <property type="match status" value="1"/>
</dbReference>
<dbReference type="InterPro" id="IPR011044">
    <property type="entry name" value="Quino_amine_DH_bsu"/>
</dbReference>
<comment type="caution">
    <text evidence="2">The sequence shown here is derived from an EMBL/GenBank/DDBJ whole genome shotgun (WGS) entry which is preliminary data.</text>
</comment>
<feature type="signal peptide" evidence="1">
    <location>
        <begin position="1"/>
        <end position="18"/>
    </location>
</feature>
<evidence type="ECO:0008006" key="4">
    <source>
        <dbReference type="Google" id="ProtNLM"/>
    </source>
</evidence>
<keyword evidence="3" id="KW-1185">Reference proteome</keyword>
<feature type="chain" id="PRO_5045772927" description="Lipoprotein" evidence="1">
    <location>
        <begin position="19"/>
        <end position="364"/>
    </location>
</feature>
<sequence length="364" mass="40875">MKKYLKSGIAAFILIALASCLQSQPTDSQDHVVAIDSTAFPISAQQQGAYFLLTSSEDKLSLNKYQEDKIVSLGQYDININSIYTSDGQSRVAVLDTTSNRVRLYDIELASDTTLRIPYHLNPKCILINGDYLFVGGGLVDEMLIGYHLESKKWFKLDIPDHMRYRGKEIDDLILNGDQLIAIDNIILPKYVLFYILEEGAQVSLIDTKLLKSNGPYESIKKGRLSAKYFGLMSDTESGYTGLHSHITIYKGIGMKEAFSVSTSGRDRLGYLEINDFVIVGNTAWIAYKGKGLGKLPINDSWFVKDEEEGEMVSDIAIVDISNVQFEQFADQEIEHITQIPNTQKIVLTLNKNGVNKRQYLIKE</sequence>
<dbReference type="RefSeq" id="WP_210352620.1">
    <property type="nucleotide sequence ID" value="NZ_JAEQMU010000001.1"/>
</dbReference>